<evidence type="ECO:0000313" key="10">
    <source>
        <dbReference type="Proteomes" id="UP000587760"/>
    </source>
</evidence>
<accession>A0A841R6P4</accession>
<keyword evidence="10" id="KW-1185">Reference proteome</keyword>
<evidence type="ECO:0000259" key="8">
    <source>
        <dbReference type="PROSITE" id="PS50928"/>
    </source>
</evidence>
<dbReference type="Pfam" id="PF00528">
    <property type="entry name" value="BPD_transp_1"/>
    <property type="match status" value="1"/>
</dbReference>
<evidence type="ECO:0000256" key="7">
    <source>
        <dbReference type="RuleBase" id="RU363032"/>
    </source>
</evidence>
<keyword evidence="4 7" id="KW-0812">Transmembrane</keyword>
<dbReference type="InterPro" id="IPR035906">
    <property type="entry name" value="MetI-like_sf"/>
</dbReference>
<gene>
    <name evidence="9" type="ORF">HNR50_002547</name>
</gene>
<evidence type="ECO:0000313" key="9">
    <source>
        <dbReference type="EMBL" id="MBB6480874.1"/>
    </source>
</evidence>
<evidence type="ECO:0000256" key="2">
    <source>
        <dbReference type="ARBA" id="ARBA00022448"/>
    </source>
</evidence>
<keyword evidence="3" id="KW-1003">Cell membrane</keyword>
<comment type="similarity">
    <text evidence="7">Belongs to the binding-protein-dependent transport system permease family.</text>
</comment>
<dbReference type="Proteomes" id="UP000587760">
    <property type="component" value="Unassembled WGS sequence"/>
</dbReference>
<feature type="transmembrane region" description="Helical" evidence="7">
    <location>
        <begin position="182"/>
        <end position="209"/>
    </location>
</feature>
<sequence length="278" mass="31155">MNPFKGLTGKVFTYFFLFLFAFIFIFPFYYIFVMASWPDSNMFTIPPHIFFGDGLAQNWAHLFNEVPSFWRNFINSILISSLATVSVLFFCTMGGAAFALYRFKGKELFFKIILVTFMIPASLNIIPFFQIVIKLGWMNTWYPLIVPGMANVFGIFLMTQFIKTSVPVDLLNAARIDGMGEFRILLTIVFPLAKAGLSILGMLTFLGAWNDFLMPLILLRKTEITTLPIILASIRSRSGGGTGAMMVGNAIAVMPLTLVLIFFSKRMISNLTAGSIKG</sequence>
<evidence type="ECO:0000256" key="4">
    <source>
        <dbReference type="ARBA" id="ARBA00022692"/>
    </source>
</evidence>
<feature type="transmembrane region" description="Helical" evidence="7">
    <location>
        <begin position="243"/>
        <end position="263"/>
    </location>
</feature>
<dbReference type="InterPro" id="IPR000515">
    <property type="entry name" value="MetI-like"/>
</dbReference>
<keyword evidence="2 7" id="KW-0813">Transport</keyword>
<reference evidence="9 10" key="1">
    <citation type="submission" date="2020-08" db="EMBL/GenBank/DDBJ databases">
        <title>Genomic Encyclopedia of Type Strains, Phase IV (KMG-IV): sequencing the most valuable type-strain genomes for metagenomic binning, comparative biology and taxonomic classification.</title>
        <authorList>
            <person name="Goeker M."/>
        </authorList>
    </citation>
    <scope>NUCLEOTIDE SEQUENCE [LARGE SCALE GENOMIC DNA]</scope>
    <source>
        <strain evidence="9 10">DSM 2461</strain>
    </source>
</reference>
<dbReference type="SUPFAM" id="SSF161098">
    <property type="entry name" value="MetI-like"/>
    <property type="match status" value="1"/>
</dbReference>
<feature type="transmembrane region" description="Helical" evidence="7">
    <location>
        <begin position="77"/>
        <end position="101"/>
    </location>
</feature>
<dbReference type="RefSeq" id="WP_184747130.1">
    <property type="nucleotide sequence ID" value="NZ_JACHGJ010000004.1"/>
</dbReference>
<dbReference type="AlphaFoldDB" id="A0A841R6P4"/>
<feature type="transmembrane region" description="Helical" evidence="7">
    <location>
        <begin position="12"/>
        <end position="32"/>
    </location>
</feature>
<dbReference type="Gene3D" id="1.10.3720.10">
    <property type="entry name" value="MetI-like"/>
    <property type="match status" value="1"/>
</dbReference>
<evidence type="ECO:0000256" key="6">
    <source>
        <dbReference type="ARBA" id="ARBA00023136"/>
    </source>
</evidence>
<dbReference type="EMBL" id="JACHGJ010000004">
    <property type="protein sequence ID" value="MBB6480874.1"/>
    <property type="molecule type" value="Genomic_DNA"/>
</dbReference>
<dbReference type="PROSITE" id="PS50928">
    <property type="entry name" value="ABC_TM1"/>
    <property type="match status" value="1"/>
</dbReference>
<feature type="domain" description="ABC transmembrane type-1" evidence="8">
    <location>
        <begin position="73"/>
        <end position="264"/>
    </location>
</feature>
<comment type="caution">
    <text evidence="9">The sequence shown here is derived from an EMBL/GenBank/DDBJ whole genome shotgun (WGS) entry which is preliminary data.</text>
</comment>
<evidence type="ECO:0000256" key="1">
    <source>
        <dbReference type="ARBA" id="ARBA00004651"/>
    </source>
</evidence>
<dbReference type="CDD" id="cd06261">
    <property type="entry name" value="TM_PBP2"/>
    <property type="match status" value="1"/>
</dbReference>
<protein>
    <submittedName>
        <fullName evidence="9">Multiple sugar transport system permease protein</fullName>
    </submittedName>
</protein>
<feature type="transmembrane region" description="Helical" evidence="7">
    <location>
        <begin position="108"/>
        <end position="129"/>
    </location>
</feature>
<name>A0A841R6P4_9SPIO</name>
<comment type="subcellular location">
    <subcellularLocation>
        <location evidence="1 7">Cell membrane</location>
        <topology evidence="1 7">Multi-pass membrane protein</topology>
    </subcellularLocation>
</comment>
<keyword evidence="6 7" id="KW-0472">Membrane</keyword>
<evidence type="ECO:0000256" key="3">
    <source>
        <dbReference type="ARBA" id="ARBA00022475"/>
    </source>
</evidence>
<dbReference type="GO" id="GO:0005886">
    <property type="term" value="C:plasma membrane"/>
    <property type="evidence" value="ECO:0007669"/>
    <property type="project" value="UniProtKB-SubCell"/>
</dbReference>
<keyword evidence="5 7" id="KW-1133">Transmembrane helix</keyword>
<feature type="transmembrane region" description="Helical" evidence="7">
    <location>
        <begin position="141"/>
        <end position="162"/>
    </location>
</feature>
<keyword evidence="9" id="KW-0762">Sugar transport</keyword>
<organism evidence="9 10">
    <name type="scientific">Spirochaeta isovalerica</name>
    <dbReference type="NCBI Taxonomy" id="150"/>
    <lineage>
        <taxon>Bacteria</taxon>
        <taxon>Pseudomonadati</taxon>
        <taxon>Spirochaetota</taxon>
        <taxon>Spirochaetia</taxon>
        <taxon>Spirochaetales</taxon>
        <taxon>Spirochaetaceae</taxon>
        <taxon>Spirochaeta</taxon>
    </lineage>
</organism>
<dbReference type="GO" id="GO:0055085">
    <property type="term" value="P:transmembrane transport"/>
    <property type="evidence" value="ECO:0007669"/>
    <property type="project" value="InterPro"/>
</dbReference>
<evidence type="ECO:0000256" key="5">
    <source>
        <dbReference type="ARBA" id="ARBA00022989"/>
    </source>
</evidence>
<dbReference type="PANTHER" id="PTHR43744:SF12">
    <property type="entry name" value="ABC TRANSPORTER PERMEASE PROTEIN MG189-RELATED"/>
    <property type="match status" value="1"/>
</dbReference>
<dbReference type="PANTHER" id="PTHR43744">
    <property type="entry name" value="ABC TRANSPORTER PERMEASE PROTEIN MG189-RELATED-RELATED"/>
    <property type="match status" value="1"/>
</dbReference>
<proteinExistence type="inferred from homology"/>